<feature type="domain" description="Peptidase S1" evidence="1">
    <location>
        <begin position="1"/>
        <end position="94"/>
    </location>
</feature>
<dbReference type="AlphaFoldDB" id="A0AAV5UM45"/>
<evidence type="ECO:0000259" key="1">
    <source>
        <dbReference type="Pfam" id="PF00089"/>
    </source>
</evidence>
<dbReference type="InterPro" id="IPR001254">
    <property type="entry name" value="Trypsin_dom"/>
</dbReference>
<reference evidence="2" key="1">
    <citation type="submission" date="2023-10" db="EMBL/GenBank/DDBJ databases">
        <title>Genome assembly of Pristionchus species.</title>
        <authorList>
            <person name="Yoshida K."/>
            <person name="Sommer R.J."/>
        </authorList>
    </citation>
    <scope>NUCLEOTIDE SEQUENCE</scope>
    <source>
        <strain evidence="2">RS0144</strain>
    </source>
</reference>
<dbReference type="InterPro" id="IPR009003">
    <property type="entry name" value="Peptidase_S1_PA"/>
</dbReference>
<sequence length="136" mass="15286">LPSADQQIADGLTVVATGFGYAGPNSTRDNFRLRETSMPVVSIDECRSRFEVGLKKMAQSAQDEMRDTLQLRGVICAGSSDHKGDSGGPLVVKATDRSRYTQDTNENKVFRVIFHSFHPDSFLCYRNIFHNNFEFF</sequence>
<name>A0AAV5UM45_9BILA</name>
<protein>
    <recommendedName>
        <fullName evidence="1">Peptidase S1 domain-containing protein</fullName>
    </recommendedName>
</protein>
<comment type="caution">
    <text evidence="2">The sequence shown here is derived from an EMBL/GenBank/DDBJ whole genome shotgun (WGS) entry which is preliminary data.</text>
</comment>
<dbReference type="Pfam" id="PF00089">
    <property type="entry name" value="Trypsin"/>
    <property type="match status" value="1"/>
</dbReference>
<dbReference type="SUPFAM" id="SSF50494">
    <property type="entry name" value="Trypsin-like serine proteases"/>
    <property type="match status" value="1"/>
</dbReference>
<feature type="non-terminal residue" evidence="2">
    <location>
        <position position="136"/>
    </location>
</feature>
<dbReference type="GO" id="GO:0006508">
    <property type="term" value="P:proteolysis"/>
    <property type="evidence" value="ECO:0007669"/>
    <property type="project" value="InterPro"/>
</dbReference>
<gene>
    <name evidence="2" type="ORF">PENTCL1PPCAC_29902</name>
</gene>
<dbReference type="Gene3D" id="2.40.10.10">
    <property type="entry name" value="Trypsin-like serine proteases"/>
    <property type="match status" value="1"/>
</dbReference>
<dbReference type="GO" id="GO:0004252">
    <property type="term" value="F:serine-type endopeptidase activity"/>
    <property type="evidence" value="ECO:0007669"/>
    <property type="project" value="InterPro"/>
</dbReference>
<proteinExistence type="predicted"/>
<evidence type="ECO:0000313" key="2">
    <source>
        <dbReference type="EMBL" id="GMT07728.1"/>
    </source>
</evidence>
<keyword evidence="3" id="KW-1185">Reference proteome</keyword>
<feature type="non-terminal residue" evidence="2">
    <location>
        <position position="1"/>
    </location>
</feature>
<dbReference type="InterPro" id="IPR043504">
    <property type="entry name" value="Peptidase_S1_PA_chymotrypsin"/>
</dbReference>
<evidence type="ECO:0000313" key="3">
    <source>
        <dbReference type="Proteomes" id="UP001432027"/>
    </source>
</evidence>
<dbReference type="EMBL" id="BTSX01000006">
    <property type="protein sequence ID" value="GMT07728.1"/>
    <property type="molecule type" value="Genomic_DNA"/>
</dbReference>
<dbReference type="Proteomes" id="UP001432027">
    <property type="component" value="Unassembled WGS sequence"/>
</dbReference>
<organism evidence="2 3">
    <name type="scientific">Pristionchus entomophagus</name>
    <dbReference type="NCBI Taxonomy" id="358040"/>
    <lineage>
        <taxon>Eukaryota</taxon>
        <taxon>Metazoa</taxon>
        <taxon>Ecdysozoa</taxon>
        <taxon>Nematoda</taxon>
        <taxon>Chromadorea</taxon>
        <taxon>Rhabditida</taxon>
        <taxon>Rhabditina</taxon>
        <taxon>Diplogasteromorpha</taxon>
        <taxon>Diplogasteroidea</taxon>
        <taxon>Neodiplogasteridae</taxon>
        <taxon>Pristionchus</taxon>
    </lineage>
</organism>
<accession>A0AAV5UM45</accession>